<feature type="transmembrane region" description="Helical" evidence="1">
    <location>
        <begin position="49"/>
        <end position="70"/>
    </location>
</feature>
<dbReference type="InParanoid" id="A0A061ETD2"/>
<gene>
    <name evidence="2" type="ORF">TCM_022239</name>
</gene>
<dbReference type="PANTHER" id="PTHR33116">
    <property type="entry name" value="REVERSE TRANSCRIPTASE ZINC-BINDING DOMAIN-CONTAINING PROTEIN-RELATED-RELATED"/>
    <property type="match status" value="1"/>
</dbReference>
<dbReference type="HOGENOM" id="CLU_1689873_0_0_1"/>
<evidence type="ECO:0000256" key="1">
    <source>
        <dbReference type="SAM" id="Phobius"/>
    </source>
</evidence>
<keyword evidence="1" id="KW-1133">Transmembrane helix</keyword>
<keyword evidence="3" id="KW-1185">Reference proteome</keyword>
<dbReference type="AlphaFoldDB" id="A0A061ETD2"/>
<evidence type="ECO:0000313" key="2">
    <source>
        <dbReference type="EMBL" id="EOY07918.1"/>
    </source>
</evidence>
<dbReference type="EMBL" id="CM001883">
    <property type="protein sequence ID" value="EOY07918.1"/>
    <property type="molecule type" value="Genomic_DNA"/>
</dbReference>
<name>A0A061ETD2_THECC</name>
<reference evidence="2 3" key="1">
    <citation type="journal article" date="2013" name="Genome Biol.">
        <title>The genome sequence of the most widely cultivated cacao type and its use to identify candidate genes regulating pod color.</title>
        <authorList>
            <person name="Motamayor J.C."/>
            <person name="Mockaitis K."/>
            <person name="Schmutz J."/>
            <person name="Haiminen N."/>
            <person name="Iii D.L."/>
            <person name="Cornejo O."/>
            <person name="Findley S.D."/>
            <person name="Zheng P."/>
            <person name="Utro F."/>
            <person name="Royaert S."/>
            <person name="Saski C."/>
            <person name="Jenkins J."/>
            <person name="Podicheti R."/>
            <person name="Zhao M."/>
            <person name="Scheffler B.E."/>
            <person name="Stack J.C."/>
            <person name="Feltus F.A."/>
            <person name="Mustiga G.M."/>
            <person name="Amores F."/>
            <person name="Phillips W."/>
            <person name="Marelli J.P."/>
            <person name="May G.D."/>
            <person name="Shapiro H."/>
            <person name="Ma J."/>
            <person name="Bustamante C.D."/>
            <person name="Schnell R.J."/>
            <person name="Main D."/>
            <person name="Gilbert D."/>
            <person name="Parida L."/>
            <person name="Kuhn D.N."/>
        </authorList>
    </citation>
    <scope>NUCLEOTIDE SEQUENCE [LARGE SCALE GENOMIC DNA]</scope>
    <source>
        <strain evidence="3">cv. Matina 1-6</strain>
    </source>
</reference>
<sequence>MSTKMHFKVGRPPFFYLGMPLGANLRKTSMWKLIVKRFRDRLVGWKGRMLSMGGRVILINSTLLSLPLYYMSLFKASKRNSISFINSTFLFIVFVDLVRVSEEGTVVNEAKWWANSRVELRTPCEKMIKERKEVQWQLPSEDKPNIGRKFLDPISE</sequence>
<evidence type="ECO:0000313" key="3">
    <source>
        <dbReference type="Proteomes" id="UP000026915"/>
    </source>
</evidence>
<organism evidence="2 3">
    <name type="scientific">Theobroma cacao</name>
    <name type="common">Cacao</name>
    <name type="synonym">Cocoa</name>
    <dbReference type="NCBI Taxonomy" id="3641"/>
    <lineage>
        <taxon>Eukaryota</taxon>
        <taxon>Viridiplantae</taxon>
        <taxon>Streptophyta</taxon>
        <taxon>Embryophyta</taxon>
        <taxon>Tracheophyta</taxon>
        <taxon>Spermatophyta</taxon>
        <taxon>Magnoliopsida</taxon>
        <taxon>eudicotyledons</taxon>
        <taxon>Gunneridae</taxon>
        <taxon>Pentapetalae</taxon>
        <taxon>rosids</taxon>
        <taxon>malvids</taxon>
        <taxon>Malvales</taxon>
        <taxon>Malvaceae</taxon>
        <taxon>Byttnerioideae</taxon>
        <taxon>Theobroma</taxon>
    </lineage>
</organism>
<dbReference type="PANTHER" id="PTHR33116:SF78">
    <property type="entry name" value="OS12G0587133 PROTEIN"/>
    <property type="match status" value="1"/>
</dbReference>
<dbReference type="Gramene" id="EOY07918">
    <property type="protein sequence ID" value="EOY07918"/>
    <property type="gene ID" value="TCM_022239"/>
</dbReference>
<accession>A0A061ETD2</accession>
<keyword evidence="1" id="KW-0472">Membrane</keyword>
<protein>
    <submittedName>
        <fullName evidence="2">Uncharacterized protein</fullName>
    </submittedName>
</protein>
<dbReference type="Proteomes" id="UP000026915">
    <property type="component" value="Chromosome 5"/>
</dbReference>
<proteinExistence type="predicted"/>
<keyword evidence="1" id="KW-0812">Transmembrane</keyword>